<dbReference type="GO" id="GO:0016491">
    <property type="term" value="F:oxidoreductase activity"/>
    <property type="evidence" value="ECO:0007669"/>
    <property type="project" value="InterPro"/>
</dbReference>
<evidence type="ECO:0000259" key="1">
    <source>
        <dbReference type="Pfam" id="PF03358"/>
    </source>
</evidence>
<name>A0A2H0YRG8_9BACT</name>
<sequence length="186" mass="21215">MQKLFFPIIFAAARENRESLTKKITSIVEKEIRQAGFETTIIDARDTYEICHANRELDFPQAKELREIFARADGFVIVSPEYNHGYPGDLKNVLDSFYEEYNRKPVGIIGVSNGGIGGARMVEQLRLVAIALQMVPLNAVVHFSKAQNLFDEKGVFTGQKAYHTRFEKFFEELSWYASALKSAREK</sequence>
<dbReference type="InterPro" id="IPR005025">
    <property type="entry name" value="FMN_Rdtase-like_dom"/>
</dbReference>
<dbReference type="GO" id="GO:0005829">
    <property type="term" value="C:cytosol"/>
    <property type="evidence" value="ECO:0007669"/>
    <property type="project" value="TreeGrafter"/>
</dbReference>
<evidence type="ECO:0000313" key="2">
    <source>
        <dbReference type="EMBL" id="PIS41078.1"/>
    </source>
</evidence>
<dbReference type="PANTHER" id="PTHR30543">
    <property type="entry name" value="CHROMATE REDUCTASE"/>
    <property type="match status" value="1"/>
</dbReference>
<dbReference type="Gene3D" id="3.40.50.360">
    <property type="match status" value="1"/>
</dbReference>
<dbReference type="Proteomes" id="UP000228711">
    <property type="component" value="Unassembled WGS sequence"/>
</dbReference>
<dbReference type="Pfam" id="PF03358">
    <property type="entry name" value="FMN_red"/>
    <property type="match status" value="1"/>
</dbReference>
<dbReference type="GO" id="GO:0010181">
    <property type="term" value="F:FMN binding"/>
    <property type="evidence" value="ECO:0007669"/>
    <property type="project" value="TreeGrafter"/>
</dbReference>
<dbReference type="SUPFAM" id="SSF52218">
    <property type="entry name" value="Flavoproteins"/>
    <property type="match status" value="1"/>
</dbReference>
<dbReference type="EMBL" id="PEXV01000161">
    <property type="protein sequence ID" value="PIS41078.1"/>
    <property type="molecule type" value="Genomic_DNA"/>
</dbReference>
<dbReference type="AlphaFoldDB" id="A0A2H0YRG8"/>
<reference evidence="3" key="1">
    <citation type="submission" date="2017-09" db="EMBL/GenBank/DDBJ databases">
        <title>Depth-based differentiation of microbial function through sediment-hosted aquifers and enrichment of novel symbionts in the deep terrestrial subsurface.</title>
        <authorList>
            <person name="Probst A.J."/>
            <person name="Ladd B."/>
            <person name="Jarett J.K."/>
            <person name="Geller-Mcgrath D.E."/>
            <person name="Sieber C.M.K."/>
            <person name="Emerson J.B."/>
            <person name="Anantharaman K."/>
            <person name="Thomas B.C."/>
            <person name="Malmstrom R."/>
            <person name="Stieglmeier M."/>
            <person name="Klingl A."/>
            <person name="Woyke T."/>
            <person name="Ryan C.M."/>
            <person name="Banfield J.F."/>
        </authorList>
    </citation>
    <scope>NUCLEOTIDE SEQUENCE [LARGE SCALE GENOMIC DNA]</scope>
</reference>
<protein>
    <submittedName>
        <fullName evidence="2">NADPH-dependent FMN reductase</fullName>
    </submittedName>
</protein>
<dbReference type="InterPro" id="IPR029039">
    <property type="entry name" value="Flavoprotein-like_sf"/>
</dbReference>
<gene>
    <name evidence="2" type="ORF">COT25_05050</name>
</gene>
<dbReference type="PANTHER" id="PTHR30543:SF21">
    <property type="entry name" value="NAD(P)H-DEPENDENT FMN REDUCTASE LOT6"/>
    <property type="match status" value="1"/>
</dbReference>
<proteinExistence type="predicted"/>
<organism evidence="2 3">
    <name type="scientific">Candidatus Kerfeldbacteria bacterium CG08_land_8_20_14_0_20_42_7</name>
    <dbReference type="NCBI Taxonomy" id="2014245"/>
    <lineage>
        <taxon>Bacteria</taxon>
        <taxon>Candidatus Kerfeldiibacteriota</taxon>
    </lineage>
</organism>
<comment type="caution">
    <text evidence="2">The sequence shown here is derived from an EMBL/GenBank/DDBJ whole genome shotgun (WGS) entry which is preliminary data.</text>
</comment>
<evidence type="ECO:0000313" key="3">
    <source>
        <dbReference type="Proteomes" id="UP000228711"/>
    </source>
</evidence>
<accession>A0A2H0YRG8</accession>
<feature type="domain" description="NADPH-dependent FMN reductase-like" evidence="1">
    <location>
        <begin position="15"/>
        <end position="146"/>
    </location>
</feature>
<dbReference type="InterPro" id="IPR050712">
    <property type="entry name" value="NAD(P)H-dep_reductase"/>
</dbReference>